<dbReference type="GO" id="GO:0006865">
    <property type="term" value="P:amino acid transport"/>
    <property type="evidence" value="ECO:0007669"/>
    <property type="project" value="TreeGrafter"/>
</dbReference>
<dbReference type="Proteomes" id="UP000187251">
    <property type="component" value="Unassembled WGS sequence"/>
</dbReference>
<evidence type="ECO:0000256" key="7">
    <source>
        <dbReference type="ARBA" id="ARBA00023136"/>
    </source>
</evidence>
<comment type="similarity">
    <text evidence="2">Belongs to the binding-protein-dependent transport system permease family. HisMQ subfamily.</text>
</comment>
<dbReference type="Pfam" id="PF00528">
    <property type="entry name" value="BPD_transp_1"/>
    <property type="match status" value="1"/>
</dbReference>
<dbReference type="GO" id="GO:0022857">
    <property type="term" value="F:transmembrane transporter activity"/>
    <property type="evidence" value="ECO:0007669"/>
    <property type="project" value="InterPro"/>
</dbReference>
<organism evidence="11 12">
    <name type="scientific">Alcaligenes xylosoxydans xylosoxydans</name>
    <name type="common">Achromobacter xylosoxidans</name>
    <dbReference type="NCBI Taxonomy" id="85698"/>
    <lineage>
        <taxon>Bacteria</taxon>
        <taxon>Pseudomonadati</taxon>
        <taxon>Pseudomonadota</taxon>
        <taxon>Betaproteobacteria</taxon>
        <taxon>Burkholderiales</taxon>
        <taxon>Alcaligenaceae</taxon>
        <taxon>Achromobacter</taxon>
    </lineage>
</organism>
<evidence type="ECO:0000256" key="8">
    <source>
        <dbReference type="RuleBase" id="RU363032"/>
    </source>
</evidence>
<keyword evidence="6 8" id="KW-1133">Transmembrane helix</keyword>
<reference evidence="11 12" key="1">
    <citation type="submission" date="2016-09" db="EMBL/GenBank/DDBJ databases">
        <title>Phylogenomics of Achromobacter.</title>
        <authorList>
            <person name="Jeukens J."/>
            <person name="Freschi L."/>
            <person name="Vincent A.T."/>
            <person name="Emond-Rheault J.-G."/>
            <person name="Kukavica-Ibrulj I."/>
            <person name="Charette S.J."/>
            <person name="Levesque R.C."/>
        </authorList>
    </citation>
    <scope>NUCLEOTIDE SEQUENCE [LARGE SCALE GENOMIC DNA]</scope>
    <source>
        <strain evidence="11 12">AUS488</strain>
    </source>
</reference>
<dbReference type="PANTHER" id="PTHR30614:SF21">
    <property type="entry name" value="AMINO ACID ABC TRANSPORTER PERMEASE"/>
    <property type="match status" value="1"/>
</dbReference>
<evidence type="ECO:0000256" key="1">
    <source>
        <dbReference type="ARBA" id="ARBA00004429"/>
    </source>
</evidence>
<dbReference type="InterPro" id="IPR000515">
    <property type="entry name" value="MetI-like"/>
</dbReference>
<accession>A0A0D6FT57</accession>
<proteinExistence type="inferred from homology"/>
<dbReference type="PROSITE" id="PS50928">
    <property type="entry name" value="ABC_TM1"/>
    <property type="match status" value="1"/>
</dbReference>
<evidence type="ECO:0000259" key="9">
    <source>
        <dbReference type="PROSITE" id="PS50928"/>
    </source>
</evidence>
<evidence type="ECO:0000256" key="3">
    <source>
        <dbReference type="ARBA" id="ARBA00022448"/>
    </source>
</evidence>
<dbReference type="GeneID" id="75274251"/>
<feature type="transmembrane region" description="Helical" evidence="8">
    <location>
        <begin position="66"/>
        <end position="88"/>
    </location>
</feature>
<evidence type="ECO:0000256" key="4">
    <source>
        <dbReference type="ARBA" id="ARBA00022475"/>
    </source>
</evidence>
<dbReference type="EMBL" id="MJMN01000027">
    <property type="protein sequence ID" value="OMG82086.1"/>
    <property type="molecule type" value="Genomic_DNA"/>
</dbReference>
<dbReference type="NCBIfam" id="TIGR01726">
    <property type="entry name" value="HEQRo_perm_3TM"/>
    <property type="match status" value="1"/>
</dbReference>
<dbReference type="PATRIC" id="fig|85698.15.peg.3804"/>
<dbReference type="AlphaFoldDB" id="A0A0D6FT57"/>
<dbReference type="InterPro" id="IPR010065">
    <property type="entry name" value="AA_ABC_transptr_permease_3TM"/>
</dbReference>
<dbReference type="KEGG" id="axx:ERS451415_00617"/>
<dbReference type="CDD" id="cd06261">
    <property type="entry name" value="TM_PBP2"/>
    <property type="match status" value="1"/>
</dbReference>
<evidence type="ECO:0000256" key="5">
    <source>
        <dbReference type="ARBA" id="ARBA00022692"/>
    </source>
</evidence>
<dbReference type="Proteomes" id="UP001141992">
    <property type="component" value="Unassembled WGS sequence"/>
</dbReference>
<protein>
    <submittedName>
        <fullName evidence="11">Amino acid ABC transporter permease</fullName>
    </submittedName>
</protein>
<dbReference type="Gene3D" id="1.10.3720.10">
    <property type="entry name" value="MetI-like"/>
    <property type="match status" value="1"/>
</dbReference>
<keyword evidence="4" id="KW-1003">Cell membrane</keyword>
<sequence length="238" mass="26007">MWDILKDNWLLLLIGQYPHGPIGGLAATLGLAAVSLALALPCGVLLALGRISPYRALRWPASAMVYLVRGLPLLMFIFWAYFFVPLIIGRPVAGTTTMVVALVCYESAYLAEIIRAGIQALPPGQQEAGRALGLSYMQTMRRVILPQALYNMLPSMLSQFVSTVKETSLAYVISVQELTYAANQINSVLLTKPFEVFALLALTYFILNFGLSALVHLTEKRIGSRRAGRAPVPKVVPT</sequence>
<dbReference type="RefSeq" id="WP_020925283.1">
    <property type="nucleotide sequence ID" value="NZ_AP028040.1"/>
</dbReference>
<accession>A0A0M9JAF1</accession>
<name>A0A0D6FT57_ALCXX</name>
<comment type="subcellular location">
    <subcellularLocation>
        <location evidence="1">Cell inner membrane</location>
        <topology evidence="1">Multi-pass membrane protein</topology>
    </subcellularLocation>
    <subcellularLocation>
        <location evidence="8">Cell membrane</location>
        <topology evidence="8">Multi-pass membrane protein</topology>
    </subcellularLocation>
</comment>
<evidence type="ECO:0000313" key="11">
    <source>
        <dbReference type="EMBL" id="OMG82086.1"/>
    </source>
</evidence>
<evidence type="ECO:0000313" key="12">
    <source>
        <dbReference type="Proteomes" id="UP000187251"/>
    </source>
</evidence>
<dbReference type="GO" id="GO:0043190">
    <property type="term" value="C:ATP-binding cassette (ABC) transporter complex"/>
    <property type="evidence" value="ECO:0007669"/>
    <property type="project" value="InterPro"/>
</dbReference>
<dbReference type="InterPro" id="IPR043429">
    <property type="entry name" value="ArtM/GltK/GlnP/TcyL/YhdX-like"/>
</dbReference>
<keyword evidence="5 8" id="KW-0812">Transmembrane</keyword>
<keyword evidence="3 8" id="KW-0813">Transport</keyword>
<comment type="caution">
    <text evidence="11">The sequence shown here is derived from an EMBL/GenBank/DDBJ whole genome shotgun (WGS) entry which is preliminary data.</text>
</comment>
<dbReference type="eggNOG" id="COG0765">
    <property type="taxonomic scope" value="Bacteria"/>
</dbReference>
<feature type="transmembrane region" description="Helical" evidence="8">
    <location>
        <begin position="196"/>
        <end position="217"/>
    </location>
</feature>
<evidence type="ECO:0000256" key="6">
    <source>
        <dbReference type="ARBA" id="ARBA00022989"/>
    </source>
</evidence>
<gene>
    <name evidence="11" type="ORF">BIZ92_30565</name>
    <name evidence="10" type="ORF">O9570_31760</name>
</gene>
<evidence type="ECO:0000256" key="2">
    <source>
        <dbReference type="ARBA" id="ARBA00010072"/>
    </source>
</evidence>
<dbReference type="EMBL" id="JAPZVI010000070">
    <property type="protein sequence ID" value="MCZ8406058.1"/>
    <property type="molecule type" value="Genomic_DNA"/>
</dbReference>
<reference evidence="10" key="2">
    <citation type="submission" date="2022-12" db="EMBL/GenBank/DDBJ databases">
        <authorList>
            <person name="Voronina O.L."/>
            <person name="Kunda M.S."/>
            <person name="Ryzhova N."/>
            <person name="Aksenova E.I."/>
        </authorList>
    </citation>
    <scope>NUCLEOTIDE SEQUENCE</scope>
    <source>
        <strain evidence="10">SCCH136:Ach223948</strain>
    </source>
</reference>
<feature type="transmembrane region" description="Helical" evidence="8">
    <location>
        <begin position="20"/>
        <end position="46"/>
    </location>
</feature>
<dbReference type="InterPro" id="IPR035906">
    <property type="entry name" value="MetI-like_sf"/>
</dbReference>
<keyword evidence="7 8" id="KW-0472">Membrane</keyword>
<evidence type="ECO:0000313" key="10">
    <source>
        <dbReference type="EMBL" id="MCZ8406058.1"/>
    </source>
</evidence>
<dbReference type="SUPFAM" id="SSF161098">
    <property type="entry name" value="MetI-like"/>
    <property type="match status" value="1"/>
</dbReference>
<feature type="domain" description="ABC transmembrane type-1" evidence="9">
    <location>
        <begin position="25"/>
        <end position="215"/>
    </location>
</feature>
<dbReference type="PANTHER" id="PTHR30614">
    <property type="entry name" value="MEMBRANE COMPONENT OF AMINO ACID ABC TRANSPORTER"/>
    <property type="match status" value="1"/>
</dbReference>